<reference evidence="2" key="1">
    <citation type="submission" date="2017-04" db="EMBL/GenBank/DDBJ databases">
        <title>Population genomics of picophytoplankton unveils novel chromosome hypervariability.</title>
        <authorList>
            <consortium name="DOE Joint Genome Institute"/>
            <person name="Blanc-Mathieu R."/>
            <person name="Krasovec M."/>
            <person name="Hebrard M."/>
            <person name="Yau S."/>
            <person name="Desgranges E."/>
            <person name="Martin J."/>
            <person name="Schackwitz W."/>
            <person name="Kuo A."/>
            <person name="Salin G."/>
            <person name="Donnadieu C."/>
            <person name="Desdevises Y."/>
            <person name="Sanchez-Ferandin S."/>
            <person name="Moreau H."/>
            <person name="Rivals E."/>
            <person name="Grigoriev I.V."/>
            <person name="Grimsley N."/>
            <person name="Eyre-Walker A."/>
            <person name="Piganeau G."/>
        </authorList>
    </citation>
    <scope>NUCLEOTIDE SEQUENCE [LARGE SCALE GENOMIC DNA]</scope>
    <source>
        <strain evidence="2">RCC 1115</strain>
    </source>
</reference>
<name>A0A1Y5IJ67_OSTTA</name>
<dbReference type="EMBL" id="KZ155771">
    <property type="protein sequence ID" value="OUS49610.1"/>
    <property type="molecule type" value="Genomic_DNA"/>
</dbReference>
<feature type="region of interest" description="Disordered" evidence="1">
    <location>
        <begin position="1"/>
        <end position="20"/>
    </location>
</feature>
<evidence type="ECO:0000313" key="2">
    <source>
        <dbReference type="EMBL" id="OUS49610.1"/>
    </source>
</evidence>
<dbReference type="Proteomes" id="UP000195557">
    <property type="component" value="Unassembled WGS sequence"/>
</dbReference>
<organism evidence="2">
    <name type="scientific">Ostreococcus tauri</name>
    <name type="common">Marine green alga</name>
    <dbReference type="NCBI Taxonomy" id="70448"/>
    <lineage>
        <taxon>Eukaryota</taxon>
        <taxon>Viridiplantae</taxon>
        <taxon>Chlorophyta</taxon>
        <taxon>Mamiellophyceae</taxon>
        <taxon>Mamiellales</taxon>
        <taxon>Bathycoccaceae</taxon>
        <taxon>Ostreococcus</taxon>
    </lineage>
</organism>
<accession>A0A1Y5IJ67</accession>
<feature type="compositionally biased region" description="Basic and acidic residues" evidence="1">
    <location>
        <begin position="105"/>
        <end position="128"/>
    </location>
</feature>
<feature type="compositionally biased region" description="Basic and acidic residues" evidence="1">
    <location>
        <begin position="142"/>
        <end position="151"/>
    </location>
</feature>
<protein>
    <submittedName>
        <fullName evidence="2">Uncharacterized protein</fullName>
    </submittedName>
</protein>
<feature type="region of interest" description="Disordered" evidence="1">
    <location>
        <begin position="46"/>
        <end position="151"/>
    </location>
</feature>
<gene>
    <name evidence="2" type="ORF">BE221DRAFT_202884</name>
</gene>
<dbReference type="AlphaFoldDB" id="A0A1Y5IJ67"/>
<evidence type="ECO:0000256" key="1">
    <source>
        <dbReference type="SAM" id="MobiDB-lite"/>
    </source>
</evidence>
<proteinExistence type="predicted"/>
<sequence length="202" mass="22187">MDAHSRAHSRNATIETTRDDELFAATGNRVLRESPPAKVVRGFSADFDERSEHSDSAISSSELFHTCDASPKSERTLARDGRAQGLASSHRDASSSGSRGALVRALHDDEERRNAKKLVRNDSNDSDRTYAYGGGVPCASSGEREVERDARERDLTWNTDAELLARISTMAAPMSSPIDIPASADGKNHWKLRAPLIARQRR</sequence>
<feature type="compositionally biased region" description="Basic and acidic residues" evidence="1">
    <location>
        <begin position="71"/>
        <end position="82"/>
    </location>
</feature>